<dbReference type="STRING" id="692275.N1QE21"/>
<dbReference type="Gene3D" id="3.40.30.10">
    <property type="entry name" value="Glutaredoxin"/>
    <property type="match status" value="1"/>
</dbReference>
<dbReference type="InterPro" id="IPR036282">
    <property type="entry name" value="Glutathione-S-Trfase_C_sf"/>
</dbReference>
<evidence type="ECO:0000259" key="4">
    <source>
        <dbReference type="PROSITE" id="PS50405"/>
    </source>
</evidence>
<dbReference type="SUPFAM" id="SSF47616">
    <property type="entry name" value="GST C-terminal domain-like"/>
    <property type="match status" value="1"/>
</dbReference>
<evidence type="ECO:0000256" key="1">
    <source>
        <dbReference type="ARBA" id="ARBA00007409"/>
    </source>
</evidence>
<accession>N1QE21</accession>
<dbReference type="PROSITE" id="PS50405">
    <property type="entry name" value="GST_CTER"/>
    <property type="match status" value="1"/>
</dbReference>
<dbReference type="HOGENOM" id="CLU_011226_14_0_1"/>
<dbReference type="PANTHER" id="PTHR44051:SF6">
    <property type="entry name" value="GLUTATHIONE S-TRANSFERASE II"/>
    <property type="match status" value="1"/>
</dbReference>
<feature type="domain" description="GST N-terminal" evidence="3">
    <location>
        <begin position="55"/>
        <end position="144"/>
    </location>
</feature>
<gene>
    <name evidence="5" type="ORF">SEPMUDRAFT_150615</name>
</gene>
<sequence length="312" mass="35699">MIRTPLLRLQQTTHHLIKNTSPALTTFSSSSFSTTTIPQQNLHAMSDRPNGLIAKSGLELLTFGTPNGHKASILLEELKAAYGKPDYVFQSINIMQNIQKEQWFTDKGPNGRIPVLIDHDKDGLGIMEGAAILTYLTRHFDPEFKFSFKNDPELSLVEQWVAWQHGGLGPMQGQANHFYRLAKERIAYPTQRYVGETERLYGVLDIRLKGREYLVGDKYSIADIANFSWVNVSYFAGVNLEKFPNLYKWWERINARPAVQKGIAIPNEPSITNEMYLKRVKENADGFADKEEELKEHLKKAQLQYEYKYSAP</sequence>
<keyword evidence="5" id="KW-0808">Transferase</keyword>
<dbReference type="Gene3D" id="1.20.1050.10">
    <property type="match status" value="1"/>
</dbReference>
<dbReference type="EMBL" id="KB456267">
    <property type="protein sequence ID" value="EMF10536.1"/>
    <property type="molecule type" value="Genomic_DNA"/>
</dbReference>
<dbReference type="Pfam" id="PF00043">
    <property type="entry name" value="GST_C"/>
    <property type="match status" value="1"/>
</dbReference>
<evidence type="ECO:0000313" key="5">
    <source>
        <dbReference type="EMBL" id="EMF10536.1"/>
    </source>
</evidence>
<evidence type="ECO:0000259" key="3">
    <source>
        <dbReference type="PROSITE" id="PS50404"/>
    </source>
</evidence>
<dbReference type="PANTHER" id="PTHR44051">
    <property type="entry name" value="GLUTATHIONE S-TRANSFERASE-RELATED"/>
    <property type="match status" value="1"/>
</dbReference>
<dbReference type="GeneID" id="27903427"/>
<comment type="similarity">
    <text evidence="1 2">Belongs to the GST superfamily.</text>
</comment>
<name>N1QE21_SPHMS</name>
<dbReference type="RefSeq" id="XP_016758657.1">
    <property type="nucleotide sequence ID" value="XM_016906290.1"/>
</dbReference>
<dbReference type="Pfam" id="PF02798">
    <property type="entry name" value="GST_N"/>
    <property type="match status" value="1"/>
</dbReference>
<dbReference type="InterPro" id="IPR004045">
    <property type="entry name" value="Glutathione_S-Trfase_N"/>
</dbReference>
<dbReference type="InterPro" id="IPR004046">
    <property type="entry name" value="GST_C"/>
</dbReference>
<dbReference type="AlphaFoldDB" id="N1QE21"/>
<organism evidence="5 6">
    <name type="scientific">Sphaerulina musiva (strain SO2202)</name>
    <name type="common">Poplar stem canker fungus</name>
    <name type="synonym">Septoria musiva</name>
    <dbReference type="NCBI Taxonomy" id="692275"/>
    <lineage>
        <taxon>Eukaryota</taxon>
        <taxon>Fungi</taxon>
        <taxon>Dikarya</taxon>
        <taxon>Ascomycota</taxon>
        <taxon>Pezizomycotina</taxon>
        <taxon>Dothideomycetes</taxon>
        <taxon>Dothideomycetidae</taxon>
        <taxon>Mycosphaerellales</taxon>
        <taxon>Mycosphaerellaceae</taxon>
        <taxon>Sphaerulina</taxon>
    </lineage>
</organism>
<dbReference type="Proteomes" id="UP000016931">
    <property type="component" value="Unassembled WGS sequence"/>
</dbReference>
<dbReference type="SFLD" id="SFLDG01151">
    <property type="entry name" value="Main.2:_Nu-like"/>
    <property type="match status" value="1"/>
</dbReference>
<dbReference type="InterPro" id="IPR040079">
    <property type="entry name" value="Glutathione_S-Trfase"/>
</dbReference>
<dbReference type="OMA" id="KEPWFTK"/>
<reference evidence="5 6" key="1">
    <citation type="journal article" date="2012" name="PLoS Pathog.">
        <title>Diverse lifestyles and strategies of plant pathogenesis encoded in the genomes of eighteen Dothideomycetes fungi.</title>
        <authorList>
            <person name="Ohm R.A."/>
            <person name="Feau N."/>
            <person name="Henrissat B."/>
            <person name="Schoch C.L."/>
            <person name="Horwitz B.A."/>
            <person name="Barry K.W."/>
            <person name="Condon B.J."/>
            <person name="Copeland A.C."/>
            <person name="Dhillon B."/>
            <person name="Glaser F."/>
            <person name="Hesse C.N."/>
            <person name="Kosti I."/>
            <person name="LaButti K."/>
            <person name="Lindquist E.A."/>
            <person name="Lucas S."/>
            <person name="Salamov A.A."/>
            <person name="Bradshaw R.E."/>
            <person name="Ciuffetti L."/>
            <person name="Hamelin R.C."/>
            <person name="Kema G.H.J."/>
            <person name="Lawrence C."/>
            <person name="Scott J.A."/>
            <person name="Spatafora J.W."/>
            <person name="Turgeon B.G."/>
            <person name="de Wit P.J.G.M."/>
            <person name="Zhong S."/>
            <person name="Goodwin S.B."/>
            <person name="Grigoriev I.V."/>
        </authorList>
    </citation>
    <scope>NUCLEOTIDE SEQUENCE [LARGE SCALE GENOMIC DNA]</scope>
    <source>
        <strain evidence="5 6">SO2202</strain>
    </source>
</reference>
<evidence type="ECO:0000256" key="2">
    <source>
        <dbReference type="RuleBase" id="RU003494"/>
    </source>
</evidence>
<dbReference type="SFLD" id="SFLDG00358">
    <property type="entry name" value="Main_(cytGST)"/>
    <property type="match status" value="1"/>
</dbReference>
<dbReference type="InterPro" id="IPR010987">
    <property type="entry name" value="Glutathione-S-Trfase_C-like"/>
</dbReference>
<evidence type="ECO:0000313" key="6">
    <source>
        <dbReference type="Proteomes" id="UP000016931"/>
    </source>
</evidence>
<dbReference type="SUPFAM" id="SSF52833">
    <property type="entry name" value="Thioredoxin-like"/>
    <property type="match status" value="1"/>
</dbReference>
<dbReference type="PROSITE" id="PS50404">
    <property type="entry name" value="GST_NTER"/>
    <property type="match status" value="1"/>
</dbReference>
<protein>
    <submittedName>
        <fullName evidence="5">Glutathione S-transferase II</fullName>
    </submittedName>
</protein>
<keyword evidence="6" id="KW-1185">Reference proteome</keyword>
<dbReference type="InterPro" id="IPR036249">
    <property type="entry name" value="Thioredoxin-like_sf"/>
</dbReference>
<proteinExistence type="inferred from homology"/>
<dbReference type="OrthoDB" id="422574at2759"/>
<dbReference type="SFLD" id="SFLDS00019">
    <property type="entry name" value="Glutathione_Transferase_(cytos"/>
    <property type="match status" value="1"/>
</dbReference>
<feature type="domain" description="GST C-terminal" evidence="4">
    <location>
        <begin position="150"/>
        <end position="287"/>
    </location>
</feature>
<dbReference type="eggNOG" id="KOG0867">
    <property type="taxonomic scope" value="Eukaryota"/>
</dbReference>
<dbReference type="GO" id="GO:0016740">
    <property type="term" value="F:transferase activity"/>
    <property type="evidence" value="ECO:0007669"/>
    <property type="project" value="UniProtKB-KW"/>
</dbReference>